<feature type="active site" description="Nucleophile" evidence="9">
    <location>
        <position position="12"/>
    </location>
</feature>
<evidence type="ECO:0000313" key="10">
    <source>
        <dbReference type="EMBL" id="QDH25889.1"/>
    </source>
</evidence>
<protein>
    <recommendedName>
        <fullName evidence="8 9">Phosphonoacetaldehyde hydrolase</fullName>
        <shortName evidence="9">Phosphonatase</shortName>
        <ecNumber evidence="8 9">3.11.1.1</ecNumber>
    </recommendedName>
    <alternativeName>
        <fullName evidence="9">Phosphonoacetaldehyde phosphonohydrolase</fullName>
    </alternativeName>
</protein>
<keyword evidence="5 9" id="KW-0704">Schiff base</keyword>
<dbReference type="OrthoDB" id="5504491at2"/>
<dbReference type="SFLD" id="SFLDS00003">
    <property type="entry name" value="Haloacid_Dehalogenase"/>
    <property type="match status" value="1"/>
</dbReference>
<dbReference type="KEGG" id="ntn:D5366_06055"/>
<evidence type="ECO:0000256" key="3">
    <source>
        <dbReference type="ARBA" id="ARBA00022801"/>
    </source>
</evidence>
<sequence>MLSSIFDAVIFDWAGTLVDFGSLAPMQAFTESFARHGVPISIAEARTPMGMAKRPHIAALLAQPRIMAAWKNTHGRFPSEDDLSHLYEDFMPRNIRSAALYADPIPGAAECLKTLRDHGLKIGSTTGYTRSIMEHITPIATAHGVFTDHLVCADETPAGRPSPLMLWQNLINLNVWSAQRVIKVDDTPVGILEGLNAGAWAVGVAVSGNMFGHTPSEIAAMPAELYQTKRTAAYAALHEAGAHYVIDTIADLPDLLRRHAQQEATA</sequence>
<organism evidence="10 11">
    <name type="scientific">Neokomagataea tanensis</name>
    <dbReference type="NCBI Taxonomy" id="661191"/>
    <lineage>
        <taxon>Bacteria</taxon>
        <taxon>Pseudomonadati</taxon>
        <taxon>Pseudomonadota</taxon>
        <taxon>Alphaproteobacteria</taxon>
        <taxon>Acetobacterales</taxon>
        <taxon>Acetobacteraceae</taxon>
        <taxon>Neokomagataea</taxon>
    </lineage>
</organism>
<dbReference type="HAMAP" id="MF_01375">
    <property type="entry name" value="PhnX"/>
    <property type="match status" value="1"/>
</dbReference>
<keyword evidence="4 9" id="KW-0460">Magnesium</keyword>
<evidence type="ECO:0000313" key="11">
    <source>
        <dbReference type="Proteomes" id="UP000317214"/>
    </source>
</evidence>
<reference evidence="10 11" key="1">
    <citation type="submission" date="2018-09" db="EMBL/GenBank/DDBJ databases">
        <title>The complete genome sequence of Neokomagataea tanensis NBRC 106556(T).</title>
        <authorList>
            <person name="Chua K.-O."/>
            <person name="See-Too W.-S."/>
            <person name="Hong K.-W."/>
            <person name="Yin W.-F."/>
            <person name="Chan K.-G."/>
        </authorList>
    </citation>
    <scope>NUCLEOTIDE SEQUENCE [LARGE SCALE GENOMIC DNA]</scope>
    <source>
        <strain evidence="11">AH13 \ NBRC 106556</strain>
    </source>
</reference>
<dbReference type="SFLD" id="SFLDG01135">
    <property type="entry name" value="C1.5.6:_HAD__Beta-PGM__Phospha"/>
    <property type="match status" value="1"/>
</dbReference>
<dbReference type="InterPro" id="IPR006439">
    <property type="entry name" value="HAD-SF_hydro_IA"/>
</dbReference>
<comment type="similarity">
    <text evidence="9">Belongs to the HAD-like hydrolase superfamily. PhnX family.</text>
</comment>
<evidence type="ECO:0000256" key="8">
    <source>
        <dbReference type="ARBA" id="ARBA00066472"/>
    </source>
</evidence>
<dbReference type="PANTHER" id="PTHR43434:SF19">
    <property type="entry name" value="PHOSPHONOACETALDEHYDE HYDROLASE"/>
    <property type="match status" value="1"/>
</dbReference>
<evidence type="ECO:0000256" key="1">
    <source>
        <dbReference type="ARBA" id="ARBA00011738"/>
    </source>
</evidence>
<keyword evidence="3 9" id="KW-0378">Hydrolase</keyword>
<comment type="catalytic activity">
    <reaction evidence="6 9">
        <text>phosphonoacetaldehyde + H2O = acetaldehyde + phosphate + H(+)</text>
        <dbReference type="Rhea" id="RHEA:18905"/>
        <dbReference type="ChEBI" id="CHEBI:15343"/>
        <dbReference type="ChEBI" id="CHEBI:15377"/>
        <dbReference type="ChEBI" id="CHEBI:15378"/>
        <dbReference type="ChEBI" id="CHEBI:43474"/>
        <dbReference type="ChEBI" id="CHEBI:58383"/>
        <dbReference type="EC" id="3.11.1.1"/>
    </reaction>
</comment>
<accession>A0A4Y6V743</accession>
<dbReference type="SFLD" id="SFLDG01129">
    <property type="entry name" value="C1.5:_HAD__Beta-PGM__Phosphata"/>
    <property type="match status" value="1"/>
</dbReference>
<dbReference type="EMBL" id="CP032485">
    <property type="protein sequence ID" value="QDH25889.1"/>
    <property type="molecule type" value="Genomic_DNA"/>
</dbReference>
<feature type="active site" description="Schiff-base intermediate with substrate" evidence="9">
    <location>
        <position position="53"/>
    </location>
</feature>
<gene>
    <name evidence="9" type="primary">phnX</name>
    <name evidence="10" type="ORF">D5366_06055</name>
</gene>
<dbReference type="InterPro" id="IPR006323">
    <property type="entry name" value="Phosphonoacetald_hydro"/>
</dbReference>
<dbReference type="GO" id="GO:0005829">
    <property type="term" value="C:cytosol"/>
    <property type="evidence" value="ECO:0007669"/>
    <property type="project" value="TreeGrafter"/>
</dbReference>
<dbReference type="InterPro" id="IPR023198">
    <property type="entry name" value="PGP-like_dom2"/>
</dbReference>
<dbReference type="FunFam" id="1.10.150.240:FF:000006">
    <property type="entry name" value="Phosphonoacetaldehyde hydrolase"/>
    <property type="match status" value="1"/>
</dbReference>
<dbReference type="InterPro" id="IPR023214">
    <property type="entry name" value="HAD_sf"/>
</dbReference>
<name>A0A4Y6V743_9PROT</name>
<dbReference type="Gene3D" id="1.10.150.240">
    <property type="entry name" value="Putative phosphatase, domain 2"/>
    <property type="match status" value="1"/>
</dbReference>
<evidence type="ECO:0000256" key="9">
    <source>
        <dbReference type="HAMAP-Rule" id="MF_01375"/>
    </source>
</evidence>
<dbReference type="InterPro" id="IPR036412">
    <property type="entry name" value="HAD-like_sf"/>
</dbReference>
<dbReference type="GO" id="GO:0008967">
    <property type="term" value="F:phosphoglycolate phosphatase activity"/>
    <property type="evidence" value="ECO:0007669"/>
    <property type="project" value="TreeGrafter"/>
</dbReference>
<dbReference type="GO" id="GO:0019700">
    <property type="term" value="P:organic phosphonate catabolic process"/>
    <property type="evidence" value="ECO:0007669"/>
    <property type="project" value="InterPro"/>
</dbReference>
<feature type="binding site" evidence="9">
    <location>
        <position position="186"/>
    </location>
    <ligand>
        <name>Mg(2+)</name>
        <dbReference type="ChEBI" id="CHEBI:18420"/>
    </ligand>
</feature>
<dbReference type="PANTHER" id="PTHR43434">
    <property type="entry name" value="PHOSPHOGLYCOLATE PHOSPHATASE"/>
    <property type="match status" value="1"/>
</dbReference>
<dbReference type="Proteomes" id="UP000317214">
    <property type="component" value="Chromosome"/>
</dbReference>
<dbReference type="InterPro" id="IPR050155">
    <property type="entry name" value="HAD-like_hydrolase_sf"/>
</dbReference>
<dbReference type="Pfam" id="PF00702">
    <property type="entry name" value="Hydrolase"/>
    <property type="match status" value="1"/>
</dbReference>
<keyword evidence="11" id="KW-1185">Reference proteome</keyword>
<feature type="binding site" evidence="9">
    <location>
        <position position="14"/>
    </location>
    <ligand>
        <name>Mg(2+)</name>
        <dbReference type="ChEBI" id="CHEBI:18420"/>
    </ligand>
</feature>
<dbReference type="NCBIfam" id="TIGR01422">
    <property type="entry name" value="phosphonatase"/>
    <property type="match status" value="1"/>
</dbReference>
<dbReference type="AlphaFoldDB" id="A0A4Y6V743"/>
<dbReference type="GO" id="GO:0000287">
    <property type="term" value="F:magnesium ion binding"/>
    <property type="evidence" value="ECO:0007669"/>
    <property type="project" value="UniProtKB-UniRule"/>
</dbReference>
<dbReference type="NCBIfam" id="TIGR01509">
    <property type="entry name" value="HAD-SF-IA-v3"/>
    <property type="match status" value="1"/>
</dbReference>
<proteinExistence type="inferred from homology"/>
<dbReference type="GO" id="GO:0050194">
    <property type="term" value="F:phosphonoacetaldehyde hydrolase activity"/>
    <property type="evidence" value="ECO:0007669"/>
    <property type="project" value="UniProtKB-UniRule"/>
</dbReference>
<evidence type="ECO:0000256" key="4">
    <source>
        <dbReference type="ARBA" id="ARBA00022842"/>
    </source>
</evidence>
<comment type="function">
    <text evidence="7 9">Involved in phosphonate degradation.</text>
</comment>
<evidence type="ECO:0000256" key="5">
    <source>
        <dbReference type="ARBA" id="ARBA00023270"/>
    </source>
</evidence>
<comment type="subunit">
    <text evidence="1 9">Homodimer.</text>
</comment>
<dbReference type="GO" id="GO:0006281">
    <property type="term" value="P:DNA repair"/>
    <property type="evidence" value="ECO:0007669"/>
    <property type="project" value="TreeGrafter"/>
</dbReference>
<comment type="cofactor">
    <cofactor evidence="9">
        <name>Mg(2+)</name>
        <dbReference type="ChEBI" id="CHEBI:18420"/>
    </cofactor>
    <text evidence="9">Binds 1 Mg(2+) ion per subunit.</text>
</comment>
<evidence type="ECO:0000256" key="7">
    <source>
        <dbReference type="ARBA" id="ARBA00056573"/>
    </source>
</evidence>
<dbReference type="EC" id="3.11.1.1" evidence="8 9"/>
<evidence type="ECO:0000256" key="2">
    <source>
        <dbReference type="ARBA" id="ARBA00022723"/>
    </source>
</evidence>
<feature type="binding site" evidence="9">
    <location>
        <position position="12"/>
    </location>
    <ligand>
        <name>Mg(2+)</name>
        <dbReference type="ChEBI" id="CHEBI:18420"/>
    </ligand>
</feature>
<dbReference type="SUPFAM" id="SSF56784">
    <property type="entry name" value="HAD-like"/>
    <property type="match status" value="1"/>
</dbReference>
<dbReference type="RefSeq" id="WP_141492695.1">
    <property type="nucleotide sequence ID" value="NZ_CP032485.1"/>
</dbReference>
<evidence type="ECO:0000256" key="6">
    <source>
        <dbReference type="ARBA" id="ARBA00052005"/>
    </source>
</evidence>
<keyword evidence="2 9" id="KW-0479">Metal-binding</keyword>
<dbReference type="Gene3D" id="3.40.50.1000">
    <property type="entry name" value="HAD superfamily/HAD-like"/>
    <property type="match status" value="1"/>
</dbReference>